<accession>A0A069RHB2</accession>
<protein>
    <submittedName>
        <fullName evidence="5">Putative ABC transporter ATP-binding protein</fullName>
    </submittedName>
</protein>
<dbReference type="GO" id="GO:0005524">
    <property type="term" value="F:ATP binding"/>
    <property type="evidence" value="ECO:0007669"/>
    <property type="project" value="UniProtKB-KW"/>
</dbReference>
<dbReference type="Proteomes" id="UP000027946">
    <property type="component" value="Unassembled WGS sequence"/>
</dbReference>
<dbReference type="AlphaFoldDB" id="A0A069RHB2"/>
<dbReference type="RefSeq" id="WP_330391278.1">
    <property type="nucleotide sequence ID" value="NZ_FSRH01000006.1"/>
</dbReference>
<dbReference type="CDD" id="cd03293">
    <property type="entry name" value="ABC_NrtD_SsuB_transporters"/>
    <property type="match status" value="1"/>
</dbReference>
<evidence type="ECO:0000313" key="6">
    <source>
        <dbReference type="Proteomes" id="UP000027946"/>
    </source>
</evidence>
<keyword evidence="3 5" id="KW-0067">ATP-binding</keyword>
<gene>
    <name evidence="5" type="ORF">CLIT_10c02820</name>
</gene>
<dbReference type="InterPro" id="IPR003593">
    <property type="entry name" value="AAA+_ATPase"/>
</dbReference>
<evidence type="ECO:0000256" key="2">
    <source>
        <dbReference type="ARBA" id="ARBA00022741"/>
    </source>
</evidence>
<comment type="caution">
    <text evidence="5">The sequence shown here is derived from an EMBL/GenBank/DDBJ whole genome shotgun (WGS) entry which is preliminary data.</text>
</comment>
<evidence type="ECO:0000256" key="3">
    <source>
        <dbReference type="ARBA" id="ARBA00022840"/>
    </source>
</evidence>
<reference evidence="5 6" key="1">
    <citation type="submission" date="2014-03" db="EMBL/GenBank/DDBJ databases">
        <title>Genome sequence of Clostridium litorale W6, DSM 5388.</title>
        <authorList>
            <person name="Poehlein A."/>
            <person name="Jagirdar A."/>
            <person name="Khonsari B."/>
            <person name="Chibani C.M."/>
            <person name="Gutierrez Gutierrez D.A."/>
            <person name="Davydova E."/>
            <person name="Alghaithi H.S."/>
            <person name="Nair K.P."/>
            <person name="Dhamotharan K."/>
            <person name="Chandran L."/>
            <person name="G W."/>
            <person name="Daniel R."/>
        </authorList>
    </citation>
    <scope>NUCLEOTIDE SEQUENCE [LARGE SCALE GENOMIC DNA]</scope>
    <source>
        <strain evidence="5 6">W6</strain>
    </source>
</reference>
<evidence type="ECO:0000259" key="4">
    <source>
        <dbReference type="PROSITE" id="PS50893"/>
    </source>
</evidence>
<dbReference type="InterPro" id="IPR017871">
    <property type="entry name" value="ABC_transporter-like_CS"/>
</dbReference>
<proteinExistence type="predicted"/>
<name>A0A069RHB2_PEPLI</name>
<dbReference type="PROSITE" id="PS00211">
    <property type="entry name" value="ABC_TRANSPORTER_1"/>
    <property type="match status" value="1"/>
</dbReference>
<evidence type="ECO:0000256" key="1">
    <source>
        <dbReference type="ARBA" id="ARBA00022448"/>
    </source>
</evidence>
<dbReference type="InterPro" id="IPR027417">
    <property type="entry name" value="P-loop_NTPase"/>
</dbReference>
<dbReference type="SUPFAM" id="SSF52540">
    <property type="entry name" value="P-loop containing nucleoside triphosphate hydrolases"/>
    <property type="match status" value="1"/>
</dbReference>
<dbReference type="Pfam" id="PF00005">
    <property type="entry name" value="ABC_tran"/>
    <property type="match status" value="1"/>
</dbReference>
<keyword evidence="6" id="KW-1185">Reference proteome</keyword>
<dbReference type="GO" id="GO:0016887">
    <property type="term" value="F:ATP hydrolysis activity"/>
    <property type="evidence" value="ECO:0007669"/>
    <property type="project" value="InterPro"/>
</dbReference>
<keyword evidence="2" id="KW-0547">Nucleotide-binding</keyword>
<dbReference type="PROSITE" id="PS50893">
    <property type="entry name" value="ABC_TRANSPORTER_2"/>
    <property type="match status" value="1"/>
</dbReference>
<feature type="domain" description="ABC transporter" evidence="4">
    <location>
        <begin position="6"/>
        <end position="237"/>
    </location>
</feature>
<dbReference type="InterPro" id="IPR003439">
    <property type="entry name" value="ABC_transporter-like_ATP-bd"/>
</dbReference>
<organism evidence="5 6">
    <name type="scientific">Peptoclostridium litorale DSM 5388</name>
    <dbReference type="NCBI Taxonomy" id="1121324"/>
    <lineage>
        <taxon>Bacteria</taxon>
        <taxon>Bacillati</taxon>
        <taxon>Bacillota</taxon>
        <taxon>Clostridia</taxon>
        <taxon>Peptostreptococcales</taxon>
        <taxon>Peptoclostridiaceae</taxon>
        <taxon>Peptoclostridium</taxon>
    </lineage>
</organism>
<keyword evidence="1" id="KW-0813">Transport</keyword>
<dbReference type="PANTHER" id="PTHR42788">
    <property type="entry name" value="TAURINE IMPORT ATP-BINDING PROTEIN-RELATED"/>
    <property type="match status" value="1"/>
</dbReference>
<sequence length="250" mass="28986">MEMHRIHMENVHKDFYSERDSLRVLDDINIYADEGEFISIIGPSGCGKSTIFHILTGLVNEYEGSVQIDGIPLSEYDKRVGYMHQKDLLMPWRNLIDNVIIPLEIQGEKKSDAKKKVMELLPVFGLEGFEKSYPSELSGGMRQRAALLRTVLVESDIMLLDEPFGALDAISRSKMQKWLLEIWSRFKRTVMFITHDIEEAIFLSDRVYVLTNRPATVLKEVKIDFERPRNKEILVSQKFLDYKKILMDAL</sequence>
<evidence type="ECO:0000313" key="5">
    <source>
        <dbReference type="EMBL" id="KDR95555.1"/>
    </source>
</evidence>
<dbReference type="InterPro" id="IPR050166">
    <property type="entry name" value="ABC_transporter_ATP-bind"/>
</dbReference>
<dbReference type="STRING" id="1121324.CLIT_10c02820"/>
<dbReference type="SMART" id="SM00382">
    <property type="entry name" value="AAA"/>
    <property type="match status" value="1"/>
</dbReference>
<dbReference type="PANTHER" id="PTHR42788:SF2">
    <property type="entry name" value="ABC TRANSPORTER ATP-BINDING PROTEIN"/>
    <property type="match status" value="1"/>
</dbReference>
<dbReference type="Gene3D" id="3.40.50.300">
    <property type="entry name" value="P-loop containing nucleotide triphosphate hydrolases"/>
    <property type="match status" value="1"/>
</dbReference>
<dbReference type="EMBL" id="JJMM01000010">
    <property type="protein sequence ID" value="KDR95555.1"/>
    <property type="molecule type" value="Genomic_DNA"/>
</dbReference>
<dbReference type="eggNOG" id="COG1116">
    <property type="taxonomic scope" value="Bacteria"/>
</dbReference>